<evidence type="ECO:0000313" key="4">
    <source>
        <dbReference type="EMBL" id="VAW28577.1"/>
    </source>
</evidence>
<dbReference type="InterPro" id="IPR004113">
    <property type="entry name" value="FAD-bd_oxidored_4_C"/>
</dbReference>
<dbReference type="SUPFAM" id="SSF46548">
    <property type="entry name" value="alpha-helical ferredoxin"/>
    <property type="match status" value="1"/>
</dbReference>
<dbReference type="PANTHER" id="PTHR32479">
    <property type="entry name" value="GLYCOLATE OXIDASE IRON-SULFUR SUBUNIT"/>
    <property type="match status" value="1"/>
</dbReference>
<gene>
    <name evidence="4" type="ORF">MNBD_BACTEROID07-1892</name>
</gene>
<feature type="domain" description="FAD-binding oxidoreductase/transferase type 4 C-terminal" evidence="3">
    <location>
        <begin position="29"/>
        <end position="275"/>
    </location>
</feature>
<keyword evidence="2" id="KW-0274">FAD</keyword>
<dbReference type="Gene3D" id="1.10.45.10">
    <property type="entry name" value="Vanillyl-alcohol Oxidase, Chain A, domain 4"/>
    <property type="match status" value="1"/>
</dbReference>
<evidence type="ECO:0000256" key="2">
    <source>
        <dbReference type="ARBA" id="ARBA00022827"/>
    </source>
</evidence>
<organism evidence="4">
    <name type="scientific">hydrothermal vent metagenome</name>
    <dbReference type="NCBI Taxonomy" id="652676"/>
    <lineage>
        <taxon>unclassified sequences</taxon>
        <taxon>metagenomes</taxon>
        <taxon>ecological metagenomes</taxon>
    </lineage>
</organism>
<dbReference type="InterPro" id="IPR016164">
    <property type="entry name" value="FAD-linked_Oxase-like_C"/>
</dbReference>
<accession>A0A3B0UTJ0</accession>
<protein>
    <submittedName>
        <fullName evidence="4">Fe-S protein, homolog of lactate dehydrogenase SO1521</fullName>
    </submittedName>
</protein>
<proteinExistence type="predicted"/>
<reference evidence="4" key="1">
    <citation type="submission" date="2018-06" db="EMBL/GenBank/DDBJ databases">
        <authorList>
            <person name="Zhirakovskaya E."/>
        </authorList>
    </citation>
    <scope>NUCLEOTIDE SEQUENCE</scope>
</reference>
<sequence>FSRLLAGSEGTLALTTEIKLNLVPLPSSNRALVCVHLDTVAESLKANLIALKFKPYSIELMDRTILELTRENIEQRKNRFFVKGSPGAILIVEFAERSMAEIGKKTEALEAALKKEKFGYHFPVVTGLQMDQVWDLRKAGLGILNNMPGDAKPVPVTEDTAVLPELLPQYIAEFEDILHKYGKEGVYYAHISTGELHIRPVLNLKNPKDVELFYEIGKESAGLVKKYRGSLSGEHGDGRLRGEFIPLMVGEKVYDLFKKIKKSWDPQNIFNPGKITDTPRMNTSLRYTPGQKTPEIRTYFDFSKDMGVVRATEKCNGTGLCRKSAVIGGTMCPSYMATRDEDKTTRARANILREFINRPGQKNPFDHDEIYRTLDLCLMCKGCKSECPSSVDMTKLKAEFLQHYYDAHGVPLRSRIIANISKVNQLGSLMPSAYNFVQQNKFLSGLSAKILGFAPQRKFPLLSKIPLDKWFRKNAKQFGNRAFPNGKVYLFNDEFTRFNDTDVGIKAIMLLTKLGYEVILPKHLESARTYLSKGLVKKAKAIANANIRLLKDKISEETPLVGIEPSAILTFRDEYPELADKNMRKAALRLAENSLMIDEFLEREINTGKIQIKQFTTAKRHIKLHGHCHQKSLASTSATLFVLGFPENYTVEEIPSGCCGMAGAFGYEKEHYDLSMKVGELVLFPAVRNSSKETIIAAPGTSCRHQIKDGTDRTALHPVEILYDALVETERMKSTL</sequence>
<dbReference type="EMBL" id="UOET01000258">
    <property type="protein sequence ID" value="VAW28577.1"/>
    <property type="molecule type" value="Genomic_DNA"/>
</dbReference>
<dbReference type="PANTHER" id="PTHR32479:SF19">
    <property type="entry name" value="ANAEROBIC GLYCEROL-3-PHOSPHATE DEHYDROGENASE SUBUNIT C"/>
    <property type="match status" value="1"/>
</dbReference>
<dbReference type="Pfam" id="PF02913">
    <property type="entry name" value="FAD-oxidase_C"/>
    <property type="match status" value="1"/>
</dbReference>
<name>A0A3B0UTJ0_9ZZZZ</name>
<dbReference type="GO" id="GO:0050660">
    <property type="term" value="F:flavin adenine dinucleotide binding"/>
    <property type="evidence" value="ECO:0007669"/>
    <property type="project" value="InterPro"/>
</dbReference>
<evidence type="ECO:0000256" key="1">
    <source>
        <dbReference type="ARBA" id="ARBA00022630"/>
    </source>
</evidence>
<feature type="non-terminal residue" evidence="4">
    <location>
        <position position="1"/>
    </location>
</feature>
<dbReference type="Pfam" id="PF13534">
    <property type="entry name" value="Fer4_17"/>
    <property type="match status" value="1"/>
</dbReference>
<dbReference type="GO" id="GO:0003824">
    <property type="term" value="F:catalytic activity"/>
    <property type="evidence" value="ECO:0007669"/>
    <property type="project" value="InterPro"/>
</dbReference>
<keyword evidence="1" id="KW-0285">Flavoprotein</keyword>
<dbReference type="InterPro" id="IPR016171">
    <property type="entry name" value="Vanillyl_alc_oxidase_C-sub2"/>
</dbReference>
<dbReference type="Gene3D" id="3.30.70.2740">
    <property type="match status" value="1"/>
</dbReference>
<evidence type="ECO:0000259" key="3">
    <source>
        <dbReference type="Pfam" id="PF02913"/>
    </source>
</evidence>
<dbReference type="AlphaFoldDB" id="A0A3B0UTJ0"/>
<dbReference type="SUPFAM" id="SSF55103">
    <property type="entry name" value="FAD-linked oxidases, C-terminal domain"/>
    <property type="match status" value="1"/>
</dbReference>